<feature type="region of interest" description="Disordered" evidence="1">
    <location>
        <begin position="1"/>
        <end position="25"/>
    </location>
</feature>
<name>A0A225VR90_9STRA</name>
<keyword evidence="3" id="KW-1185">Reference proteome</keyword>
<evidence type="ECO:0000313" key="3">
    <source>
        <dbReference type="Proteomes" id="UP000198211"/>
    </source>
</evidence>
<dbReference type="OrthoDB" id="107984at2759"/>
<evidence type="ECO:0000313" key="2">
    <source>
        <dbReference type="EMBL" id="OWZ07327.1"/>
    </source>
</evidence>
<organism evidence="2 3">
    <name type="scientific">Phytophthora megakarya</name>
    <dbReference type="NCBI Taxonomy" id="4795"/>
    <lineage>
        <taxon>Eukaryota</taxon>
        <taxon>Sar</taxon>
        <taxon>Stramenopiles</taxon>
        <taxon>Oomycota</taxon>
        <taxon>Peronosporomycetes</taxon>
        <taxon>Peronosporales</taxon>
        <taxon>Peronosporaceae</taxon>
        <taxon>Phytophthora</taxon>
    </lineage>
</organism>
<gene>
    <name evidence="2" type="ORF">PHMEG_00020288</name>
</gene>
<accession>A0A225VR90</accession>
<dbReference type="STRING" id="4795.A0A225VR90"/>
<proteinExistence type="predicted"/>
<dbReference type="AlphaFoldDB" id="A0A225VR90"/>
<sequence>MPSTENNSGKHKSFEHPLTDGMISGATNQAKKTCVQDYTANFKRRNEDVAKIMAAGVVIAESSDVREIKCNSDVLRVQFPALDRHFGLTLNDTSKPDALQQELLCGSAREQYPGSVYDLRNLVRIRAHADGLRGVNLSNRFVVMSSSESSACEEEEKIPPKQKSEYDNDLMHVFFRDDRVLFHAKRRCFKGTVRRRIPKSDFYNIRADNGSLCEAVLASKMTLLDEPEEPPHYCYARGDKVLWVPDIKDLVTTTHSTTKRQGRSHSDANELTYKAKIVQVRSLERFDLLLRTGRVVMKVPYDEIRPRDVSGFVSTSVSTHR</sequence>
<protein>
    <submittedName>
        <fullName evidence="2">Uncharacterized protein</fullName>
    </submittedName>
</protein>
<dbReference type="Proteomes" id="UP000198211">
    <property type="component" value="Unassembled WGS sequence"/>
</dbReference>
<reference evidence="3" key="1">
    <citation type="submission" date="2017-03" db="EMBL/GenBank/DDBJ databases">
        <title>Phytopthora megakarya and P. palmivora, two closely related causual agents of cacao black pod achieved similar genome size and gene model numbers by different mechanisms.</title>
        <authorList>
            <person name="Ali S."/>
            <person name="Shao J."/>
            <person name="Larry D.J."/>
            <person name="Kronmiller B."/>
            <person name="Shen D."/>
            <person name="Strem M.D."/>
            <person name="Melnick R.L."/>
            <person name="Guiltinan M.J."/>
            <person name="Tyler B.M."/>
            <person name="Meinhardt L.W."/>
            <person name="Bailey B.A."/>
        </authorList>
    </citation>
    <scope>NUCLEOTIDE SEQUENCE [LARGE SCALE GENOMIC DNA]</scope>
    <source>
        <strain evidence="3">zdho120</strain>
    </source>
</reference>
<evidence type="ECO:0000256" key="1">
    <source>
        <dbReference type="SAM" id="MobiDB-lite"/>
    </source>
</evidence>
<comment type="caution">
    <text evidence="2">The sequence shown here is derived from an EMBL/GenBank/DDBJ whole genome shotgun (WGS) entry which is preliminary data.</text>
</comment>
<dbReference type="EMBL" id="NBNE01003583">
    <property type="protein sequence ID" value="OWZ07327.1"/>
    <property type="molecule type" value="Genomic_DNA"/>
</dbReference>